<gene>
    <name evidence="2" type="ORF">HAX54_004100</name>
</gene>
<sequence>MADQGRPFNLPLWKGLTKEQGTEALQRAERARQNWQARRDDIYGEHIDLDEVGFIGAIVPHQLPANAKFDITNTMI</sequence>
<evidence type="ECO:0000313" key="2">
    <source>
        <dbReference type="EMBL" id="MCD7466980.1"/>
    </source>
</evidence>
<feature type="non-terminal residue" evidence="2">
    <location>
        <position position="76"/>
    </location>
</feature>
<comment type="caution">
    <text evidence="2">The sequence shown here is derived from an EMBL/GenBank/DDBJ whole genome shotgun (WGS) entry which is preliminary data.</text>
</comment>
<keyword evidence="3" id="KW-1185">Reference proteome</keyword>
<dbReference type="Proteomes" id="UP000823775">
    <property type="component" value="Unassembled WGS sequence"/>
</dbReference>
<protein>
    <submittedName>
        <fullName evidence="2">Uncharacterized protein</fullName>
    </submittedName>
</protein>
<evidence type="ECO:0000256" key="1">
    <source>
        <dbReference type="SAM" id="Coils"/>
    </source>
</evidence>
<reference evidence="2 3" key="1">
    <citation type="journal article" date="2021" name="BMC Genomics">
        <title>Datura genome reveals duplications of psychoactive alkaloid biosynthetic genes and high mutation rate following tissue culture.</title>
        <authorList>
            <person name="Rajewski A."/>
            <person name="Carter-House D."/>
            <person name="Stajich J."/>
            <person name="Litt A."/>
        </authorList>
    </citation>
    <scope>NUCLEOTIDE SEQUENCE [LARGE SCALE GENOMIC DNA]</scope>
    <source>
        <strain evidence="2">AR-01</strain>
    </source>
</reference>
<dbReference type="EMBL" id="JACEIK010001185">
    <property type="protein sequence ID" value="MCD7466980.1"/>
    <property type="molecule type" value="Genomic_DNA"/>
</dbReference>
<keyword evidence="1" id="KW-0175">Coiled coil</keyword>
<name>A0ABS8T7J4_DATST</name>
<accession>A0ABS8T7J4</accession>
<evidence type="ECO:0000313" key="3">
    <source>
        <dbReference type="Proteomes" id="UP000823775"/>
    </source>
</evidence>
<organism evidence="2 3">
    <name type="scientific">Datura stramonium</name>
    <name type="common">Jimsonweed</name>
    <name type="synonym">Common thornapple</name>
    <dbReference type="NCBI Taxonomy" id="4076"/>
    <lineage>
        <taxon>Eukaryota</taxon>
        <taxon>Viridiplantae</taxon>
        <taxon>Streptophyta</taxon>
        <taxon>Embryophyta</taxon>
        <taxon>Tracheophyta</taxon>
        <taxon>Spermatophyta</taxon>
        <taxon>Magnoliopsida</taxon>
        <taxon>eudicotyledons</taxon>
        <taxon>Gunneridae</taxon>
        <taxon>Pentapetalae</taxon>
        <taxon>asterids</taxon>
        <taxon>lamiids</taxon>
        <taxon>Solanales</taxon>
        <taxon>Solanaceae</taxon>
        <taxon>Solanoideae</taxon>
        <taxon>Datureae</taxon>
        <taxon>Datura</taxon>
    </lineage>
</organism>
<proteinExistence type="predicted"/>
<feature type="coiled-coil region" evidence="1">
    <location>
        <begin position="18"/>
        <end position="45"/>
    </location>
</feature>